<protein>
    <submittedName>
        <fullName evidence="1">Gliding motility lipoprotein GldD</fullName>
    </submittedName>
</protein>
<dbReference type="STRING" id="452084.AR438_16130"/>
<evidence type="ECO:0000313" key="2">
    <source>
        <dbReference type="Proteomes" id="UP000051682"/>
    </source>
</evidence>
<comment type="caution">
    <text evidence="1">The sequence shown here is derived from an EMBL/GenBank/DDBJ whole genome shotgun (WGS) entry which is preliminary data.</text>
</comment>
<sequence length="185" mass="21941">MIRKVIFIFASLLLISCEKETQPKPYGELRLEYPSPKYQKFDKNCSYTFEYSDFAKIVDAKKPCWYYMNYPKMKAKVFITYFPVKGDFADHVRESEKMVYEHTIKASSIDAKSFQYPEKKVYGNFYELKGQSASNLQFYATDSTKHFVTAYLYFDTRPKPDSLAPAIDYIKKDIKHMLDTFEWKN</sequence>
<dbReference type="Proteomes" id="UP000051682">
    <property type="component" value="Unassembled WGS sequence"/>
</dbReference>
<dbReference type="InterPro" id="IPR019850">
    <property type="entry name" value="GldD-like"/>
</dbReference>
<dbReference type="RefSeq" id="WP_056017280.1">
    <property type="nucleotide sequence ID" value="NZ_JAZDST010000050.1"/>
</dbReference>
<keyword evidence="1" id="KW-0449">Lipoprotein</keyword>
<dbReference type="OrthoDB" id="679501at2"/>
<dbReference type="Pfam" id="PF25593">
    <property type="entry name" value="GldD_lipo"/>
    <property type="match status" value="1"/>
</dbReference>
<gene>
    <name evidence="1" type="ORF">AR438_16130</name>
</gene>
<dbReference type="EMBL" id="LLYZ01000020">
    <property type="protein sequence ID" value="KQK24709.1"/>
    <property type="molecule type" value="Genomic_DNA"/>
</dbReference>
<name>A0A0Q3HQ04_9FLAO</name>
<dbReference type="AlphaFoldDB" id="A0A0Q3HQ04"/>
<evidence type="ECO:0000313" key="1">
    <source>
        <dbReference type="EMBL" id="KQK24709.1"/>
    </source>
</evidence>
<dbReference type="PROSITE" id="PS51257">
    <property type="entry name" value="PROKAR_LIPOPROTEIN"/>
    <property type="match status" value="1"/>
</dbReference>
<organism evidence="1 2">
    <name type="scientific">Chryseobacterium aquaticum</name>
    <dbReference type="NCBI Taxonomy" id="452084"/>
    <lineage>
        <taxon>Bacteria</taxon>
        <taxon>Pseudomonadati</taxon>
        <taxon>Bacteroidota</taxon>
        <taxon>Flavobacteriia</taxon>
        <taxon>Flavobacteriales</taxon>
        <taxon>Weeksellaceae</taxon>
        <taxon>Chryseobacterium group</taxon>
        <taxon>Chryseobacterium</taxon>
    </lineage>
</organism>
<accession>A0A0Q3HQ04</accession>
<reference evidence="1 2" key="1">
    <citation type="submission" date="2015-10" db="EMBL/GenBank/DDBJ databases">
        <title>Chryseobacterium aquaticum genome.</title>
        <authorList>
            <person name="Newman J.D."/>
            <person name="Ferguson M.B."/>
            <person name="Miller J.R."/>
        </authorList>
    </citation>
    <scope>NUCLEOTIDE SEQUENCE [LARGE SCALE GENOMIC DNA]</scope>
    <source>
        <strain evidence="1 2">KCTC 12483</strain>
    </source>
</reference>
<proteinExistence type="predicted"/>
<dbReference type="NCBIfam" id="TIGR03512">
    <property type="entry name" value="GldD_lipo"/>
    <property type="match status" value="1"/>
</dbReference>
<keyword evidence="2" id="KW-1185">Reference proteome</keyword>